<keyword evidence="3" id="KW-1185">Reference proteome</keyword>
<reference evidence="2 3" key="1">
    <citation type="submission" date="2019-06" db="EMBL/GenBank/DDBJ databases">
        <title>The draft genome of Rhizobium smilacinae PTYR-5.</title>
        <authorList>
            <person name="Liu L."/>
            <person name="Li L."/>
            <person name="Zhang X."/>
        </authorList>
    </citation>
    <scope>NUCLEOTIDE SEQUENCE [LARGE SCALE GENOMIC DNA]</scope>
    <source>
        <strain evidence="2 3">PTYR-5</strain>
    </source>
</reference>
<dbReference type="OrthoDB" id="9952514at2"/>
<proteinExistence type="predicted"/>
<comment type="caution">
    <text evidence="2">The sequence shown here is derived from an EMBL/GenBank/DDBJ whole genome shotgun (WGS) entry which is preliminary data.</text>
</comment>
<protein>
    <recommendedName>
        <fullName evidence="1">Pepco domain-containing protein</fullName>
    </recommendedName>
</protein>
<accession>A0A5C4XG50</accession>
<feature type="domain" description="Pepco" evidence="1">
    <location>
        <begin position="27"/>
        <end position="109"/>
    </location>
</feature>
<dbReference type="InterPro" id="IPR056947">
    <property type="entry name" value="Pepco_dom"/>
</dbReference>
<gene>
    <name evidence="2" type="ORF">FHP24_19885</name>
</gene>
<evidence type="ECO:0000313" key="3">
    <source>
        <dbReference type="Proteomes" id="UP000311605"/>
    </source>
</evidence>
<dbReference type="EMBL" id="VDMN01000004">
    <property type="protein sequence ID" value="TNM62332.1"/>
    <property type="molecule type" value="Genomic_DNA"/>
</dbReference>
<dbReference type="Pfam" id="PF24393">
    <property type="entry name" value="Pepco"/>
    <property type="match status" value="1"/>
</dbReference>
<dbReference type="Proteomes" id="UP000311605">
    <property type="component" value="Unassembled WGS sequence"/>
</dbReference>
<organism evidence="2 3">
    <name type="scientific">Aliirhizobium smilacinae</name>
    <dbReference type="NCBI Taxonomy" id="1395944"/>
    <lineage>
        <taxon>Bacteria</taxon>
        <taxon>Pseudomonadati</taxon>
        <taxon>Pseudomonadota</taxon>
        <taxon>Alphaproteobacteria</taxon>
        <taxon>Hyphomicrobiales</taxon>
        <taxon>Rhizobiaceae</taxon>
        <taxon>Aliirhizobium</taxon>
    </lineage>
</organism>
<dbReference type="AlphaFoldDB" id="A0A5C4XG50"/>
<sequence length="111" mass="11653">MDRQVLILTDASEIGPGARNGDDIGGGFGPRPDGTAFRLVRVGTEGLRAQVGHLLDVVEYVFDQTSEQPAVSLEQIELSIEISSEGQVSIMGTGGKAGGRGAIKLVFKRGK</sequence>
<name>A0A5C4XG50_9HYPH</name>
<evidence type="ECO:0000259" key="1">
    <source>
        <dbReference type="Pfam" id="PF24393"/>
    </source>
</evidence>
<dbReference type="RefSeq" id="WP_139677958.1">
    <property type="nucleotide sequence ID" value="NZ_VDMN01000004.1"/>
</dbReference>
<evidence type="ECO:0000313" key="2">
    <source>
        <dbReference type="EMBL" id="TNM62332.1"/>
    </source>
</evidence>